<geneLocation type="plasmid" evidence="4 5">
    <name>EAL2_808p</name>
</geneLocation>
<dbReference type="GO" id="GO:0016810">
    <property type="term" value="F:hydrolase activity, acting on carbon-nitrogen (but not peptide) bonds"/>
    <property type="evidence" value="ECO:0007669"/>
    <property type="project" value="InterPro"/>
</dbReference>
<evidence type="ECO:0000313" key="4">
    <source>
        <dbReference type="EMBL" id="AHM58126.1"/>
    </source>
</evidence>
<evidence type="ECO:0000256" key="1">
    <source>
        <dbReference type="ARBA" id="ARBA00004613"/>
    </source>
</evidence>
<reference evidence="4 5" key="1">
    <citation type="journal article" date="2014" name="Genome Announc.">
        <title>Complete Genome Sequence of Amino Acid-Utilizing Eubacterium acidaminophilum al-2 (DSM 3953).</title>
        <authorList>
            <person name="Poehlein A."/>
            <person name="Andreesen J.R."/>
            <person name="Daniel R."/>
        </authorList>
    </citation>
    <scope>NUCLEOTIDE SEQUENCE [LARGE SCALE GENOMIC DNA]</scope>
    <source>
        <strain evidence="4 5">DSM 3953</strain>
        <plasmid evidence="5">Plasmid EAL2_808p</plasmid>
    </source>
</reference>
<dbReference type="InterPro" id="IPR051398">
    <property type="entry name" value="Polysacch_Deacetylase"/>
</dbReference>
<evidence type="ECO:0000256" key="2">
    <source>
        <dbReference type="ARBA" id="ARBA00022729"/>
    </source>
</evidence>
<dbReference type="Pfam" id="PF01522">
    <property type="entry name" value="Polysacc_deac_1"/>
    <property type="match status" value="1"/>
</dbReference>
<name>W8UBM9_PEPAC</name>
<keyword evidence="4" id="KW-0614">Plasmid</keyword>
<dbReference type="InterPro" id="IPR002509">
    <property type="entry name" value="NODB_dom"/>
</dbReference>
<dbReference type="GO" id="GO:0005576">
    <property type="term" value="C:extracellular region"/>
    <property type="evidence" value="ECO:0007669"/>
    <property type="project" value="UniProtKB-SubCell"/>
</dbReference>
<dbReference type="PANTHER" id="PTHR34216">
    <property type="match status" value="1"/>
</dbReference>
<keyword evidence="2" id="KW-0732">Signal</keyword>
<evidence type="ECO:0000259" key="3">
    <source>
        <dbReference type="PROSITE" id="PS51677"/>
    </source>
</evidence>
<dbReference type="PROSITE" id="PS51257">
    <property type="entry name" value="PROKAR_LIPOPROTEIN"/>
    <property type="match status" value="1"/>
</dbReference>
<dbReference type="eggNOG" id="COG0726">
    <property type="taxonomic scope" value="Bacteria"/>
</dbReference>
<comment type="subcellular location">
    <subcellularLocation>
        <location evidence="1">Secreted</location>
    </subcellularLocation>
</comment>
<dbReference type="RefSeq" id="WP_025436970.1">
    <property type="nucleotide sequence ID" value="NZ_CP007453.1"/>
</dbReference>
<evidence type="ECO:0000313" key="5">
    <source>
        <dbReference type="Proteomes" id="UP000019591"/>
    </source>
</evidence>
<dbReference type="HOGENOM" id="CLU_058366_0_0_9"/>
<dbReference type="GO" id="GO:0005975">
    <property type="term" value="P:carbohydrate metabolic process"/>
    <property type="evidence" value="ECO:0007669"/>
    <property type="project" value="InterPro"/>
</dbReference>
<dbReference type="Proteomes" id="UP000019591">
    <property type="component" value="Plasmid EAL2_808p"/>
</dbReference>
<protein>
    <submittedName>
        <fullName evidence="4">Polysaccharide deacetylase</fullName>
    </submittedName>
</protein>
<dbReference type="EMBL" id="CP007453">
    <property type="protein sequence ID" value="AHM58126.1"/>
    <property type="molecule type" value="Genomic_DNA"/>
</dbReference>
<dbReference type="InterPro" id="IPR011330">
    <property type="entry name" value="Glyco_hydro/deAcase_b/a-brl"/>
</dbReference>
<dbReference type="SUPFAM" id="SSF88713">
    <property type="entry name" value="Glycoside hydrolase/deacetylase"/>
    <property type="match status" value="1"/>
</dbReference>
<organism evidence="4 5">
    <name type="scientific">Peptoclostridium acidaminophilum DSM 3953</name>
    <dbReference type="NCBI Taxonomy" id="1286171"/>
    <lineage>
        <taxon>Bacteria</taxon>
        <taxon>Bacillati</taxon>
        <taxon>Bacillota</taxon>
        <taxon>Clostridia</taxon>
        <taxon>Peptostreptococcales</taxon>
        <taxon>Peptoclostridiaceae</taxon>
        <taxon>Peptoclostridium</taxon>
    </lineage>
</organism>
<dbReference type="AlphaFoldDB" id="W8UBM9"/>
<dbReference type="PANTHER" id="PTHR34216:SF3">
    <property type="entry name" value="POLY-BETA-1,6-N-ACETYL-D-GLUCOSAMINE N-DEACETYLASE"/>
    <property type="match status" value="1"/>
</dbReference>
<dbReference type="PATRIC" id="fig|1286171.3.peg.2807"/>
<gene>
    <name evidence="4" type="ORF">EAL2_808p06230</name>
</gene>
<keyword evidence="5" id="KW-1185">Reference proteome</keyword>
<dbReference type="Gene3D" id="3.20.20.370">
    <property type="entry name" value="Glycoside hydrolase/deacetylase"/>
    <property type="match status" value="1"/>
</dbReference>
<accession>W8UBM9</accession>
<feature type="domain" description="NodB homology" evidence="3">
    <location>
        <begin position="104"/>
        <end position="338"/>
    </location>
</feature>
<proteinExistence type="predicted"/>
<sequence>MKSIILTLIISSLLLTGCGNQEVSSAGEKAAADPKASIDLELKPNEAGKIMVLMYHNIGSEESEWTRTPANFIRDLEILYEKGYRPISLSDYVTGNITTEQGFTPVVITFDDGNKNNFEYLENGEISKECAVGLLLDFHEKHKDFPLEATFFVDGNRPFRQGGLESKKLKFIIDSGMDIGNHTLGHMNLKSAAAEEMQEQIGSQAQYLLGLIDKEGYEINTLALPFGGRPKDESLTGYLSLGSFNGVAYENIAVLNVGWHPGQSPYNAEFNPASIPRIRGSETKVDSVGLYDYLDYFDRNPQEKFISDGVAGIITIPEDKRESIDSAVEREIYTYNLK</sequence>
<dbReference type="KEGG" id="eac:EAL2_808p06230"/>
<dbReference type="PROSITE" id="PS51677">
    <property type="entry name" value="NODB"/>
    <property type="match status" value="1"/>
</dbReference>
<dbReference type="OrthoDB" id="9778320at2"/>